<dbReference type="InterPro" id="IPR020846">
    <property type="entry name" value="MFS_dom"/>
</dbReference>
<evidence type="ECO:0000313" key="7">
    <source>
        <dbReference type="EMBL" id="GHB80193.1"/>
    </source>
</evidence>
<dbReference type="EMBL" id="BMXF01000004">
    <property type="protein sequence ID" value="GHB80193.1"/>
    <property type="molecule type" value="Genomic_DNA"/>
</dbReference>
<dbReference type="InterPro" id="IPR036259">
    <property type="entry name" value="MFS_trans_sf"/>
</dbReference>
<dbReference type="Gene3D" id="1.20.1250.20">
    <property type="entry name" value="MFS general substrate transporter like domains"/>
    <property type="match status" value="2"/>
</dbReference>
<keyword evidence="2 5" id="KW-0812">Transmembrane</keyword>
<feature type="transmembrane region" description="Helical" evidence="5">
    <location>
        <begin position="98"/>
        <end position="115"/>
    </location>
</feature>
<keyword evidence="4 5" id="KW-0472">Membrane</keyword>
<evidence type="ECO:0000313" key="8">
    <source>
        <dbReference type="Proteomes" id="UP000598271"/>
    </source>
</evidence>
<dbReference type="CDD" id="cd17319">
    <property type="entry name" value="MFS_ExuT_GudP_like"/>
    <property type="match status" value="1"/>
</dbReference>
<dbReference type="PANTHER" id="PTHR11662:SF399">
    <property type="entry name" value="FI19708P1-RELATED"/>
    <property type="match status" value="1"/>
</dbReference>
<evidence type="ECO:0000256" key="3">
    <source>
        <dbReference type="ARBA" id="ARBA00022989"/>
    </source>
</evidence>
<name>A0A8J3D619_9BACT</name>
<dbReference type="SUPFAM" id="SSF103473">
    <property type="entry name" value="MFS general substrate transporter"/>
    <property type="match status" value="1"/>
</dbReference>
<feature type="transmembrane region" description="Helical" evidence="5">
    <location>
        <begin position="42"/>
        <end position="61"/>
    </location>
</feature>
<organism evidence="7 8">
    <name type="scientific">Persicitalea jodogahamensis</name>
    <dbReference type="NCBI Taxonomy" id="402147"/>
    <lineage>
        <taxon>Bacteria</taxon>
        <taxon>Pseudomonadati</taxon>
        <taxon>Bacteroidota</taxon>
        <taxon>Cytophagia</taxon>
        <taxon>Cytophagales</taxon>
        <taxon>Spirosomataceae</taxon>
        <taxon>Persicitalea</taxon>
    </lineage>
</organism>
<evidence type="ECO:0000256" key="1">
    <source>
        <dbReference type="ARBA" id="ARBA00004141"/>
    </source>
</evidence>
<evidence type="ECO:0000259" key="6">
    <source>
        <dbReference type="PROSITE" id="PS50850"/>
    </source>
</evidence>
<feature type="transmembrane region" description="Helical" evidence="5">
    <location>
        <begin position="136"/>
        <end position="155"/>
    </location>
</feature>
<feature type="transmembrane region" description="Helical" evidence="5">
    <location>
        <begin position="388"/>
        <end position="406"/>
    </location>
</feature>
<dbReference type="AlphaFoldDB" id="A0A8J3D619"/>
<dbReference type="GO" id="GO:0022857">
    <property type="term" value="F:transmembrane transporter activity"/>
    <property type="evidence" value="ECO:0007669"/>
    <property type="project" value="InterPro"/>
</dbReference>
<feature type="transmembrane region" description="Helical" evidence="5">
    <location>
        <begin position="73"/>
        <end position="92"/>
    </location>
</feature>
<protein>
    <submittedName>
        <fullName evidence="7">Glucarate transporter</fullName>
    </submittedName>
</protein>
<dbReference type="PANTHER" id="PTHR11662">
    <property type="entry name" value="SOLUTE CARRIER FAMILY 17"/>
    <property type="match status" value="1"/>
</dbReference>
<feature type="transmembrane region" description="Helical" evidence="5">
    <location>
        <begin position="298"/>
        <end position="316"/>
    </location>
</feature>
<feature type="transmembrane region" description="Helical" evidence="5">
    <location>
        <begin position="225"/>
        <end position="247"/>
    </location>
</feature>
<accession>A0A8J3D619</accession>
<dbReference type="GO" id="GO:0016020">
    <property type="term" value="C:membrane"/>
    <property type="evidence" value="ECO:0007669"/>
    <property type="project" value="UniProtKB-SubCell"/>
</dbReference>
<comment type="subcellular location">
    <subcellularLocation>
        <location evidence="1">Membrane</location>
        <topology evidence="1">Multi-pass membrane protein</topology>
    </subcellularLocation>
</comment>
<dbReference type="PROSITE" id="PS50850">
    <property type="entry name" value="MFS"/>
    <property type="match status" value="1"/>
</dbReference>
<dbReference type="InterPro" id="IPR011701">
    <property type="entry name" value="MFS"/>
</dbReference>
<reference evidence="7 8" key="1">
    <citation type="journal article" date="2014" name="Int. J. Syst. Evol. Microbiol.">
        <title>Complete genome sequence of Corynebacterium casei LMG S-19264T (=DSM 44701T), isolated from a smear-ripened cheese.</title>
        <authorList>
            <consortium name="US DOE Joint Genome Institute (JGI-PGF)"/>
            <person name="Walter F."/>
            <person name="Albersmeier A."/>
            <person name="Kalinowski J."/>
            <person name="Ruckert C."/>
        </authorList>
    </citation>
    <scope>NUCLEOTIDE SEQUENCE [LARGE SCALE GENOMIC DNA]</scope>
    <source>
        <strain evidence="7 8">KCTC 12866</strain>
    </source>
</reference>
<evidence type="ECO:0000256" key="4">
    <source>
        <dbReference type="ARBA" id="ARBA00023136"/>
    </source>
</evidence>
<feature type="domain" description="Major facilitator superfamily (MFS) profile" evidence="6">
    <location>
        <begin position="7"/>
        <end position="411"/>
    </location>
</feature>
<dbReference type="Proteomes" id="UP000598271">
    <property type="component" value="Unassembled WGS sequence"/>
</dbReference>
<feature type="transmembrane region" description="Helical" evidence="5">
    <location>
        <begin position="161"/>
        <end position="181"/>
    </location>
</feature>
<sequence>MPKRYWVVVGTFLLAMLLYVDRILISVAKPEVSASLSLSDKQMGWVLSIFSLGYALFQVPSGMLADRIGPRKTLTLIVSFWSAFTFFTGLAWNFASMLIIRFLFGAGEAGAYPSINRTVFSWIPVQERGMVNGINFSAGRIGAALALPGVAWLIVAIGWQWSFATLGVVGFGWALVWYFYFRDEPTQLASISSQEQTYILTHRQPQERVSGQSLPIARMLSDRNVLLLMGQYFASNFTFFFCLTWLFPHLMARFQLQPVEAAFYSSLPLVFGAVGNILAGGLVDGLYRRGYFGRSRTFTAGLGFLLAAIGLFFSIGSETAGMATFFLALAVLGADMTLSPSWAACSDIGGIFSGTVSGAMNMFGNLGAFFTALSFPYLQAWFGSDEPFFYIGVALNLFGILCWFGIKPTEKILLTKI</sequence>
<feature type="transmembrane region" description="Helical" evidence="5">
    <location>
        <begin position="267"/>
        <end position="286"/>
    </location>
</feature>
<keyword evidence="8" id="KW-1185">Reference proteome</keyword>
<proteinExistence type="predicted"/>
<dbReference type="Pfam" id="PF07690">
    <property type="entry name" value="MFS_1"/>
    <property type="match status" value="1"/>
</dbReference>
<evidence type="ECO:0000256" key="5">
    <source>
        <dbReference type="SAM" id="Phobius"/>
    </source>
</evidence>
<comment type="caution">
    <text evidence="7">The sequence shown here is derived from an EMBL/GenBank/DDBJ whole genome shotgun (WGS) entry which is preliminary data.</text>
</comment>
<keyword evidence="3 5" id="KW-1133">Transmembrane helix</keyword>
<feature type="transmembrane region" description="Helical" evidence="5">
    <location>
        <begin position="322"/>
        <end position="343"/>
    </location>
</feature>
<dbReference type="RefSeq" id="WP_189566174.1">
    <property type="nucleotide sequence ID" value="NZ_BMXF01000004.1"/>
</dbReference>
<dbReference type="InterPro" id="IPR050382">
    <property type="entry name" value="MFS_Na/Anion_cotransporter"/>
</dbReference>
<gene>
    <name evidence="7" type="ORF">GCM10007390_38020</name>
</gene>
<evidence type="ECO:0000256" key="2">
    <source>
        <dbReference type="ARBA" id="ARBA00022692"/>
    </source>
</evidence>